<name>A0A655IU13_MYCTX</name>
<evidence type="ECO:0000313" key="1">
    <source>
        <dbReference type="EMBL" id="CNW91358.1"/>
    </source>
</evidence>
<dbReference type="AlphaFoldDB" id="A0A655IU13"/>
<dbReference type="EMBL" id="CQQC01002512">
    <property type="protein sequence ID" value="CNW91358.1"/>
    <property type="molecule type" value="Genomic_DNA"/>
</dbReference>
<proteinExistence type="predicted"/>
<evidence type="ECO:0000313" key="2">
    <source>
        <dbReference type="EMBL" id="COW17524.1"/>
    </source>
</evidence>
<protein>
    <submittedName>
        <fullName evidence="2">Uncharacterized protein</fullName>
    </submittedName>
</protein>
<dbReference type="Proteomes" id="UP000044938">
    <property type="component" value="Unassembled WGS sequence"/>
</dbReference>
<evidence type="ECO:0000313" key="4">
    <source>
        <dbReference type="Proteomes" id="UP000044938"/>
    </source>
</evidence>
<organism evidence="2 4">
    <name type="scientific">Mycobacterium tuberculosis</name>
    <dbReference type="NCBI Taxonomy" id="1773"/>
    <lineage>
        <taxon>Bacteria</taxon>
        <taxon>Bacillati</taxon>
        <taxon>Actinomycetota</taxon>
        <taxon>Actinomycetes</taxon>
        <taxon>Mycobacteriales</taxon>
        <taxon>Mycobacteriaceae</taxon>
        <taxon>Mycobacterium</taxon>
        <taxon>Mycobacterium tuberculosis complex</taxon>
    </lineage>
</organism>
<sequence>MLQRPQHRLGQCLFGRGHVTDIVERHVTHGDFVAGRAGQRPDDGQRTEEVVLVQHRWSAVGTGSRRCPQRRLANQRSQVGHDETRCAGGDFVEVEVSGRNRIQQRLQQRFAGGRVGQRQAKLPVAQLGGTQPGIELIGPC</sequence>
<gene>
    <name evidence="1" type="ORF">ERS007661_04348</name>
    <name evidence="2" type="ORF">ERS007720_01912</name>
</gene>
<evidence type="ECO:0000313" key="3">
    <source>
        <dbReference type="Proteomes" id="UP000039217"/>
    </source>
</evidence>
<reference evidence="3 4" key="1">
    <citation type="submission" date="2015-03" db="EMBL/GenBank/DDBJ databases">
        <authorList>
            <consortium name="Pathogen Informatics"/>
        </authorList>
    </citation>
    <scope>NUCLEOTIDE SEQUENCE [LARGE SCALE GENOMIC DNA]</scope>
    <source>
        <strain evidence="1 3">D00501624</strain>
        <strain evidence="2 4">M09401471</strain>
    </source>
</reference>
<accession>A0A655IU13</accession>
<dbReference type="EMBL" id="CSAJ01000216">
    <property type="protein sequence ID" value="COW17524.1"/>
    <property type="molecule type" value="Genomic_DNA"/>
</dbReference>
<dbReference type="Proteomes" id="UP000039217">
    <property type="component" value="Unassembled WGS sequence"/>
</dbReference>